<organism evidence="2 3">
    <name type="scientific">Chelonia mydas</name>
    <name type="common">Green sea-turtle</name>
    <name type="synonym">Chelonia agassizi</name>
    <dbReference type="NCBI Taxonomy" id="8469"/>
    <lineage>
        <taxon>Eukaryota</taxon>
        <taxon>Metazoa</taxon>
        <taxon>Chordata</taxon>
        <taxon>Craniata</taxon>
        <taxon>Vertebrata</taxon>
        <taxon>Euteleostomi</taxon>
        <taxon>Archelosauria</taxon>
        <taxon>Testudinata</taxon>
        <taxon>Testudines</taxon>
        <taxon>Cryptodira</taxon>
        <taxon>Durocryptodira</taxon>
        <taxon>Americhelydia</taxon>
        <taxon>Chelonioidea</taxon>
        <taxon>Cheloniidae</taxon>
        <taxon>Chelonia</taxon>
    </lineage>
</organism>
<proteinExistence type="predicted"/>
<feature type="compositionally biased region" description="Basic and acidic residues" evidence="1">
    <location>
        <begin position="1"/>
        <end position="12"/>
    </location>
</feature>
<sequence>MDQVIPEKDKLEATSTLPAGSVGHDQSIGDRFTVSSVDAINRSPIALLSTLELHQGERRKRSRRGSGGRSCTARTRIDCPIPIKAALLFGLSITPFIRLSAPITSFSDCPFLTARKHLKRKFKPEHIPEVLRESHASVYKSSSEQKHIHTTESS</sequence>
<reference evidence="3" key="1">
    <citation type="journal article" date="2013" name="Nat. Genet.">
        <title>The draft genomes of soft-shell turtle and green sea turtle yield insights into the development and evolution of the turtle-specific body plan.</title>
        <authorList>
            <person name="Wang Z."/>
            <person name="Pascual-Anaya J."/>
            <person name="Zadissa A."/>
            <person name="Li W."/>
            <person name="Niimura Y."/>
            <person name="Huang Z."/>
            <person name="Li C."/>
            <person name="White S."/>
            <person name="Xiong Z."/>
            <person name="Fang D."/>
            <person name="Wang B."/>
            <person name="Ming Y."/>
            <person name="Chen Y."/>
            <person name="Zheng Y."/>
            <person name="Kuraku S."/>
            <person name="Pignatelli M."/>
            <person name="Herrero J."/>
            <person name="Beal K."/>
            <person name="Nozawa M."/>
            <person name="Li Q."/>
            <person name="Wang J."/>
            <person name="Zhang H."/>
            <person name="Yu L."/>
            <person name="Shigenobu S."/>
            <person name="Wang J."/>
            <person name="Liu J."/>
            <person name="Flicek P."/>
            <person name="Searle S."/>
            <person name="Wang J."/>
            <person name="Kuratani S."/>
            <person name="Yin Y."/>
            <person name="Aken B."/>
            <person name="Zhang G."/>
            <person name="Irie N."/>
        </authorList>
    </citation>
    <scope>NUCLEOTIDE SEQUENCE [LARGE SCALE GENOMIC DNA]</scope>
</reference>
<dbReference type="EMBL" id="KB499736">
    <property type="protein sequence ID" value="EMP41067.1"/>
    <property type="molecule type" value="Genomic_DNA"/>
</dbReference>
<dbReference type="Proteomes" id="UP000031443">
    <property type="component" value="Unassembled WGS sequence"/>
</dbReference>
<evidence type="ECO:0000313" key="3">
    <source>
        <dbReference type="Proteomes" id="UP000031443"/>
    </source>
</evidence>
<evidence type="ECO:0000313" key="2">
    <source>
        <dbReference type="EMBL" id="EMP41067.1"/>
    </source>
</evidence>
<feature type="compositionally biased region" description="Basic and acidic residues" evidence="1">
    <location>
        <begin position="143"/>
        <end position="154"/>
    </location>
</feature>
<name>M7CJ83_CHEMY</name>
<feature type="region of interest" description="Disordered" evidence="1">
    <location>
        <begin position="135"/>
        <end position="154"/>
    </location>
</feature>
<keyword evidence="3" id="KW-1185">Reference proteome</keyword>
<accession>M7CJ83</accession>
<evidence type="ECO:0000256" key="1">
    <source>
        <dbReference type="SAM" id="MobiDB-lite"/>
    </source>
</evidence>
<dbReference type="AlphaFoldDB" id="M7CJ83"/>
<feature type="region of interest" description="Disordered" evidence="1">
    <location>
        <begin position="1"/>
        <end position="22"/>
    </location>
</feature>
<gene>
    <name evidence="2" type="ORF">UY3_01686</name>
</gene>
<protein>
    <submittedName>
        <fullName evidence="2">Uncharacterized protein</fullName>
    </submittedName>
</protein>